<evidence type="ECO:0000313" key="2">
    <source>
        <dbReference type="Proteomes" id="UP000194236"/>
    </source>
</evidence>
<evidence type="ECO:0000313" key="1">
    <source>
        <dbReference type="EMBL" id="OTF83818.1"/>
    </source>
</evidence>
<reference evidence="1 2" key="1">
    <citation type="submission" date="2017-03" db="EMBL/GenBank/DDBJ databases">
        <title>Genome Survey of Euroglyphus maynei.</title>
        <authorList>
            <person name="Arlian L.G."/>
            <person name="Morgan M.S."/>
            <person name="Rider S.D."/>
        </authorList>
    </citation>
    <scope>NUCLEOTIDE SEQUENCE [LARGE SCALE GENOMIC DNA]</scope>
    <source>
        <strain evidence="1">Arlian Lab</strain>
        <tissue evidence="1">Whole body</tissue>
    </source>
</reference>
<dbReference type="EMBL" id="MUJZ01002002">
    <property type="protein sequence ID" value="OTF83818.1"/>
    <property type="molecule type" value="Genomic_DNA"/>
</dbReference>
<protein>
    <submittedName>
        <fullName evidence="1">Uncharacterized protein</fullName>
    </submittedName>
</protein>
<dbReference type="AlphaFoldDB" id="A0A1Y3BV04"/>
<dbReference type="Proteomes" id="UP000194236">
    <property type="component" value="Unassembled WGS sequence"/>
</dbReference>
<gene>
    <name evidence="1" type="ORF">BLA29_006997</name>
</gene>
<organism evidence="1 2">
    <name type="scientific">Euroglyphus maynei</name>
    <name type="common">Mayne's house dust mite</name>
    <dbReference type="NCBI Taxonomy" id="6958"/>
    <lineage>
        <taxon>Eukaryota</taxon>
        <taxon>Metazoa</taxon>
        <taxon>Ecdysozoa</taxon>
        <taxon>Arthropoda</taxon>
        <taxon>Chelicerata</taxon>
        <taxon>Arachnida</taxon>
        <taxon>Acari</taxon>
        <taxon>Acariformes</taxon>
        <taxon>Sarcoptiformes</taxon>
        <taxon>Astigmata</taxon>
        <taxon>Psoroptidia</taxon>
        <taxon>Analgoidea</taxon>
        <taxon>Pyroglyphidae</taxon>
        <taxon>Pyroglyphinae</taxon>
        <taxon>Euroglyphus</taxon>
    </lineage>
</organism>
<name>A0A1Y3BV04_EURMA</name>
<accession>A0A1Y3BV04</accession>
<proteinExistence type="predicted"/>
<comment type="caution">
    <text evidence="1">The sequence shown here is derived from an EMBL/GenBank/DDBJ whole genome shotgun (WGS) entry which is preliminary data.</text>
</comment>
<sequence>MKQQQTQQTGEKVIVAKEAIELYHHQNDKKPSSSSSVEKPDWYLKLKEPPKSNLSGHSKLLIHNVDYKKADDKNLTKKHGNNDNCDDDNEPYCFFLFSKF</sequence>
<keyword evidence="2" id="KW-1185">Reference proteome</keyword>